<keyword evidence="3" id="KW-0804">Transcription</keyword>
<dbReference type="SUPFAM" id="SSF46689">
    <property type="entry name" value="Homeodomain-like"/>
    <property type="match status" value="1"/>
</dbReference>
<dbReference type="AlphaFoldDB" id="A4A9T6"/>
<dbReference type="PANTHER" id="PTHR43280:SF29">
    <property type="entry name" value="ARAC-FAMILY TRANSCRIPTIONAL REGULATOR"/>
    <property type="match status" value="1"/>
</dbReference>
<feature type="transmembrane region" description="Helical" evidence="4">
    <location>
        <begin position="6"/>
        <end position="23"/>
    </location>
</feature>
<feature type="transmembrane region" description="Helical" evidence="4">
    <location>
        <begin position="152"/>
        <end position="172"/>
    </location>
</feature>
<reference evidence="6 7" key="1">
    <citation type="journal article" date="2007" name="Proc. Natl. Acad. Sci. U.S.A.">
        <title>Characterization of a marine gammaproteobacterium capable of aerobic anoxygenic photosynthesis.</title>
        <authorList>
            <person name="Fuchs B.M."/>
            <person name="Spring S."/>
            <person name="Teeling H."/>
            <person name="Quast C."/>
            <person name="Wulf J."/>
            <person name="Schattenhofer M."/>
            <person name="Yan S."/>
            <person name="Ferriera S."/>
            <person name="Johnson J."/>
            <person name="Glockner F.O."/>
            <person name="Amann R."/>
        </authorList>
    </citation>
    <scope>NUCLEOTIDE SEQUENCE [LARGE SCALE GENOMIC DNA]</scope>
    <source>
        <strain evidence="6">KT71</strain>
    </source>
</reference>
<feature type="transmembrane region" description="Helical" evidence="4">
    <location>
        <begin position="178"/>
        <end position="199"/>
    </location>
</feature>
<dbReference type="Gene3D" id="1.10.10.60">
    <property type="entry name" value="Homeodomain-like"/>
    <property type="match status" value="1"/>
</dbReference>
<dbReference type="Pfam" id="PF12833">
    <property type="entry name" value="HTH_18"/>
    <property type="match status" value="1"/>
</dbReference>
<dbReference type="PROSITE" id="PS00041">
    <property type="entry name" value="HTH_ARAC_FAMILY_1"/>
    <property type="match status" value="1"/>
</dbReference>
<dbReference type="STRING" id="314285.KT71_07734"/>
<name>A4A9T6_9GAMM</name>
<proteinExistence type="predicted"/>
<organism evidence="6 7">
    <name type="scientific">Congregibacter litoralis KT71</name>
    <dbReference type="NCBI Taxonomy" id="314285"/>
    <lineage>
        <taxon>Bacteria</taxon>
        <taxon>Pseudomonadati</taxon>
        <taxon>Pseudomonadota</taxon>
        <taxon>Gammaproteobacteria</taxon>
        <taxon>Cellvibrionales</taxon>
        <taxon>Halieaceae</taxon>
        <taxon>Congregibacter</taxon>
    </lineage>
</organism>
<dbReference type="InterPro" id="IPR018060">
    <property type="entry name" value="HTH_AraC"/>
</dbReference>
<evidence type="ECO:0000256" key="4">
    <source>
        <dbReference type="SAM" id="Phobius"/>
    </source>
</evidence>
<keyword evidence="4" id="KW-0472">Membrane</keyword>
<dbReference type="OrthoDB" id="345413at2"/>
<feature type="transmembrane region" description="Helical" evidence="4">
    <location>
        <begin position="122"/>
        <end position="140"/>
    </location>
</feature>
<dbReference type="Proteomes" id="UP000019205">
    <property type="component" value="Chromosome"/>
</dbReference>
<comment type="caution">
    <text evidence="6">The sequence shown here is derived from an EMBL/GenBank/DDBJ whole genome shotgun (WGS) entry which is preliminary data.</text>
</comment>
<evidence type="ECO:0000256" key="3">
    <source>
        <dbReference type="ARBA" id="ARBA00023163"/>
    </source>
</evidence>
<dbReference type="RefSeq" id="WP_008293971.1">
    <property type="nucleotide sequence ID" value="NZ_CM002299.1"/>
</dbReference>
<evidence type="ECO:0000256" key="1">
    <source>
        <dbReference type="ARBA" id="ARBA00023015"/>
    </source>
</evidence>
<evidence type="ECO:0000313" key="6">
    <source>
        <dbReference type="EMBL" id="EAQ97253.1"/>
    </source>
</evidence>
<reference evidence="6 7" key="2">
    <citation type="journal article" date="2009" name="PLoS ONE">
        <title>The photosynthetic apparatus and its regulation in the aerobic gammaproteobacterium Congregibacter litoralis gen. nov., sp. nov.</title>
        <authorList>
            <person name="Spring S."/>
            <person name="Lunsdorf H."/>
            <person name="Fuchs B.M."/>
            <person name="Tindall B.J."/>
        </authorList>
    </citation>
    <scope>NUCLEOTIDE SEQUENCE [LARGE SCALE GENOMIC DNA]</scope>
    <source>
        <strain evidence="6">KT71</strain>
    </source>
</reference>
<dbReference type="PROSITE" id="PS01124">
    <property type="entry name" value="HTH_ARAC_FAMILY_2"/>
    <property type="match status" value="1"/>
</dbReference>
<evidence type="ECO:0000313" key="7">
    <source>
        <dbReference type="Proteomes" id="UP000019205"/>
    </source>
</evidence>
<dbReference type="GO" id="GO:0003700">
    <property type="term" value="F:DNA-binding transcription factor activity"/>
    <property type="evidence" value="ECO:0007669"/>
    <property type="project" value="InterPro"/>
</dbReference>
<dbReference type="EMBL" id="AAOA02000004">
    <property type="protein sequence ID" value="EAQ97253.1"/>
    <property type="molecule type" value="Genomic_DNA"/>
</dbReference>
<gene>
    <name evidence="6" type="ORF">KT71_07734</name>
</gene>
<dbReference type="PANTHER" id="PTHR43280">
    <property type="entry name" value="ARAC-FAMILY TRANSCRIPTIONAL REGULATOR"/>
    <property type="match status" value="1"/>
</dbReference>
<dbReference type="SMART" id="SM00342">
    <property type="entry name" value="HTH_ARAC"/>
    <property type="match status" value="1"/>
</dbReference>
<dbReference type="InterPro" id="IPR009057">
    <property type="entry name" value="Homeodomain-like_sf"/>
</dbReference>
<keyword evidence="4" id="KW-1133">Transmembrane helix</keyword>
<evidence type="ECO:0000256" key="2">
    <source>
        <dbReference type="ARBA" id="ARBA00023125"/>
    </source>
</evidence>
<feature type="domain" description="HTH araC/xylS-type" evidence="5">
    <location>
        <begin position="233"/>
        <end position="338"/>
    </location>
</feature>
<keyword evidence="4" id="KW-0812">Transmembrane</keyword>
<sequence>MPDLLIAAIGFSLSQVLLGLLLLLRQASWGTSEKLFALFMVAIIGYLLSPVLSNTPFTLLASTVQTAAPGVFWLLSLSIFDDRFRLRAWQLSLVKFTVFMPLLGALLSVNEWRWLFMDLPQFLEFVILALTLWVIVRHWRTDLVETRRRLRLWFVGVNGSYLFILILSREVLFPGAPWLYVLEYLPPAALLLAVNGALLQYRPGVLFTTQVAQTVLTEAATATEPPVDGELAARLQAFMEDNRAWREMGLSIGGLAQKLEVPEYRLRRTINGALGYRNFSDFLNSYRIRETASRLSNSGEDHLPVLTIAMDAGFRSLSSFNKAFREIQGQTPTAWRKAHRQNSQELS</sequence>
<feature type="transmembrane region" description="Helical" evidence="4">
    <location>
        <begin position="35"/>
        <end position="53"/>
    </location>
</feature>
<dbReference type="HOGENOM" id="CLU_062011_0_0_6"/>
<dbReference type="InterPro" id="IPR018062">
    <property type="entry name" value="HTH_AraC-typ_CS"/>
</dbReference>
<feature type="transmembrane region" description="Helical" evidence="4">
    <location>
        <begin position="59"/>
        <end position="80"/>
    </location>
</feature>
<protein>
    <submittedName>
        <fullName evidence="6">Transcriptional regulator, AraC family</fullName>
    </submittedName>
</protein>
<keyword evidence="7" id="KW-1185">Reference proteome</keyword>
<accession>A4A9T6</accession>
<dbReference type="GO" id="GO:0043565">
    <property type="term" value="F:sequence-specific DNA binding"/>
    <property type="evidence" value="ECO:0007669"/>
    <property type="project" value="InterPro"/>
</dbReference>
<keyword evidence="1" id="KW-0805">Transcription regulation</keyword>
<feature type="transmembrane region" description="Helical" evidence="4">
    <location>
        <begin position="92"/>
        <end position="110"/>
    </location>
</feature>
<dbReference type="eggNOG" id="COG2207">
    <property type="taxonomic scope" value="Bacteria"/>
</dbReference>
<keyword evidence="2" id="KW-0238">DNA-binding</keyword>
<evidence type="ECO:0000259" key="5">
    <source>
        <dbReference type="PROSITE" id="PS01124"/>
    </source>
</evidence>